<evidence type="ECO:0000313" key="2">
    <source>
        <dbReference type="WBParaSite" id="PS1159_v2.g18332.t1"/>
    </source>
</evidence>
<reference evidence="2" key="1">
    <citation type="submission" date="2022-11" db="UniProtKB">
        <authorList>
            <consortium name="WormBaseParasite"/>
        </authorList>
    </citation>
    <scope>IDENTIFICATION</scope>
</reference>
<name>A0AC35FK35_9BILA</name>
<proteinExistence type="predicted"/>
<evidence type="ECO:0000313" key="1">
    <source>
        <dbReference type="Proteomes" id="UP000887580"/>
    </source>
</evidence>
<protein>
    <submittedName>
        <fullName evidence="2">Uncharacterized protein</fullName>
    </submittedName>
</protein>
<dbReference type="Proteomes" id="UP000887580">
    <property type="component" value="Unplaced"/>
</dbReference>
<dbReference type="WBParaSite" id="PS1159_v2.g18332.t1">
    <property type="protein sequence ID" value="PS1159_v2.g18332.t1"/>
    <property type="gene ID" value="PS1159_v2.g18332"/>
</dbReference>
<accession>A0AC35FK35</accession>
<organism evidence="1 2">
    <name type="scientific">Panagrolaimus sp. PS1159</name>
    <dbReference type="NCBI Taxonomy" id="55785"/>
    <lineage>
        <taxon>Eukaryota</taxon>
        <taxon>Metazoa</taxon>
        <taxon>Ecdysozoa</taxon>
        <taxon>Nematoda</taxon>
        <taxon>Chromadorea</taxon>
        <taxon>Rhabditida</taxon>
        <taxon>Tylenchina</taxon>
        <taxon>Panagrolaimomorpha</taxon>
        <taxon>Panagrolaimoidea</taxon>
        <taxon>Panagrolaimidae</taxon>
        <taxon>Panagrolaimus</taxon>
    </lineage>
</organism>
<sequence length="96" mass="11515">MDNRNDEGSNEEHNFRRNSGCFNPDEQRFCNKPGPDSDEGNFDQRESEGGGERRFRDDREGRFDGEERGGYERSEFDRDDNNRGDEERERRHHRDE</sequence>